<name>A0ABW4NT24_9PAST</name>
<dbReference type="EMBL" id="JBHUFP010000001">
    <property type="protein sequence ID" value="MFD1804842.1"/>
    <property type="molecule type" value="Genomic_DNA"/>
</dbReference>
<evidence type="ECO:0000256" key="4">
    <source>
        <dbReference type="ARBA" id="ARBA00022927"/>
    </source>
</evidence>
<dbReference type="InterPro" id="IPR004564">
    <property type="entry name" value="OM_lipoprot_carrier_LolA-like"/>
</dbReference>
<feature type="chain" id="PRO_5047541552" evidence="5">
    <location>
        <begin position="20"/>
        <end position="195"/>
    </location>
</feature>
<keyword evidence="6" id="KW-0449">Lipoprotein</keyword>
<dbReference type="Pfam" id="PF03548">
    <property type="entry name" value="LolA"/>
    <property type="match status" value="1"/>
</dbReference>
<dbReference type="SUPFAM" id="SSF89392">
    <property type="entry name" value="Prokaryotic lipoproteins and lipoprotein localization factors"/>
    <property type="match status" value="1"/>
</dbReference>
<evidence type="ECO:0000313" key="6">
    <source>
        <dbReference type="EMBL" id="MFD1804842.1"/>
    </source>
</evidence>
<feature type="signal peptide" evidence="5">
    <location>
        <begin position="1"/>
        <end position="19"/>
    </location>
</feature>
<gene>
    <name evidence="6" type="ORF">ACFSAV_00370</name>
</gene>
<proteinExistence type="predicted"/>
<keyword evidence="4" id="KW-0653">Protein transport</keyword>
<sequence>MKKYLITLFMFCHSAFLFAFSQQALVTLLQRPNNTQGEFTQQRYLQGLIKPITSSGQFVLVKNRGLLWQTEKPFSNQLRVTSTGISQWDGHRWVVSQKLGQSEQIQLFLGLLSGDTQALAKQFDLTLQGSEKKWQLTLTPSSLLMKQIFTQIIIDGENNVKRIELQEKQGDRTLISFENQRVNQPISSFAQTALQ</sequence>
<evidence type="ECO:0000313" key="7">
    <source>
        <dbReference type="Proteomes" id="UP001597420"/>
    </source>
</evidence>
<dbReference type="Proteomes" id="UP001597420">
    <property type="component" value="Unassembled WGS sequence"/>
</dbReference>
<dbReference type="Gene3D" id="2.50.20.10">
    <property type="entry name" value="Lipoprotein localisation LolA/LolB/LppX"/>
    <property type="match status" value="1"/>
</dbReference>
<organism evidence="6 7">
    <name type="scientific">Pasteurella oralis</name>
    <dbReference type="NCBI Taxonomy" id="1071947"/>
    <lineage>
        <taxon>Bacteria</taxon>
        <taxon>Pseudomonadati</taxon>
        <taxon>Pseudomonadota</taxon>
        <taxon>Gammaproteobacteria</taxon>
        <taxon>Pasteurellales</taxon>
        <taxon>Pasteurellaceae</taxon>
        <taxon>Pasteurella</taxon>
    </lineage>
</organism>
<dbReference type="InterPro" id="IPR029046">
    <property type="entry name" value="LolA/LolB/LppX"/>
</dbReference>
<dbReference type="CDD" id="cd16325">
    <property type="entry name" value="LolA"/>
    <property type="match status" value="1"/>
</dbReference>
<keyword evidence="2" id="KW-0813">Transport</keyword>
<dbReference type="RefSeq" id="WP_379095060.1">
    <property type="nucleotide sequence ID" value="NZ_JBHUFP010000001.1"/>
</dbReference>
<reference evidence="7" key="1">
    <citation type="journal article" date="2019" name="Int. J. Syst. Evol. Microbiol.">
        <title>The Global Catalogue of Microorganisms (GCM) 10K type strain sequencing project: providing services to taxonomists for standard genome sequencing and annotation.</title>
        <authorList>
            <consortium name="The Broad Institute Genomics Platform"/>
            <consortium name="The Broad Institute Genome Sequencing Center for Infectious Disease"/>
            <person name="Wu L."/>
            <person name="Ma J."/>
        </authorList>
    </citation>
    <scope>NUCLEOTIDE SEQUENCE [LARGE SCALE GENOMIC DNA]</scope>
    <source>
        <strain evidence="7">CCM 7950</strain>
    </source>
</reference>
<accession>A0ABW4NT24</accession>
<protein>
    <submittedName>
        <fullName evidence="6">Outer membrane lipoprotein carrier protein LolA</fullName>
    </submittedName>
</protein>
<keyword evidence="7" id="KW-1185">Reference proteome</keyword>
<comment type="subunit">
    <text evidence="1">Monomer.</text>
</comment>
<evidence type="ECO:0000256" key="2">
    <source>
        <dbReference type="ARBA" id="ARBA00022448"/>
    </source>
</evidence>
<comment type="caution">
    <text evidence="6">The sequence shown here is derived from an EMBL/GenBank/DDBJ whole genome shotgun (WGS) entry which is preliminary data.</text>
</comment>
<evidence type="ECO:0000256" key="5">
    <source>
        <dbReference type="SAM" id="SignalP"/>
    </source>
</evidence>
<keyword evidence="3 5" id="KW-0732">Signal</keyword>
<evidence type="ECO:0000256" key="1">
    <source>
        <dbReference type="ARBA" id="ARBA00011245"/>
    </source>
</evidence>
<evidence type="ECO:0000256" key="3">
    <source>
        <dbReference type="ARBA" id="ARBA00022729"/>
    </source>
</evidence>